<dbReference type="InterPro" id="IPR019734">
    <property type="entry name" value="TPR_rpt"/>
</dbReference>
<keyword evidence="1" id="KW-0802">TPR repeat</keyword>
<proteinExistence type="predicted"/>
<evidence type="ECO:0000256" key="1">
    <source>
        <dbReference type="PROSITE-ProRule" id="PRU00339"/>
    </source>
</evidence>
<organism evidence="4">
    <name type="scientific">Echinostoma caproni</name>
    <dbReference type="NCBI Taxonomy" id="27848"/>
    <lineage>
        <taxon>Eukaryota</taxon>
        <taxon>Metazoa</taxon>
        <taxon>Spiralia</taxon>
        <taxon>Lophotrochozoa</taxon>
        <taxon>Platyhelminthes</taxon>
        <taxon>Trematoda</taxon>
        <taxon>Digenea</taxon>
        <taxon>Plagiorchiida</taxon>
        <taxon>Echinostomata</taxon>
        <taxon>Echinostomatoidea</taxon>
        <taxon>Echinostomatidae</taxon>
        <taxon>Echinostoma</taxon>
    </lineage>
</organism>
<dbReference type="SUPFAM" id="SSF48452">
    <property type="entry name" value="TPR-like"/>
    <property type="match status" value="1"/>
</dbReference>
<dbReference type="InterPro" id="IPR011990">
    <property type="entry name" value="TPR-like_helical_dom_sf"/>
</dbReference>
<dbReference type="AlphaFoldDB" id="A0A183A123"/>
<reference evidence="2 3" key="2">
    <citation type="submission" date="2018-11" db="EMBL/GenBank/DDBJ databases">
        <authorList>
            <consortium name="Pathogen Informatics"/>
        </authorList>
    </citation>
    <scope>NUCLEOTIDE SEQUENCE [LARGE SCALE GENOMIC DNA]</scope>
    <source>
        <strain evidence="2 3">Egypt</strain>
    </source>
</reference>
<protein>
    <submittedName>
        <fullName evidence="4">TPR_REGION domain-containing protein</fullName>
    </submittedName>
</protein>
<gene>
    <name evidence="2" type="ORF">ECPE_LOCUS658</name>
</gene>
<feature type="repeat" description="TPR" evidence="1">
    <location>
        <begin position="49"/>
        <end position="82"/>
    </location>
</feature>
<dbReference type="PROSITE" id="PS50005">
    <property type="entry name" value="TPR"/>
    <property type="match status" value="1"/>
</dbReference>
<evidence type="ECO:0000313" key="2">
    <source>
        <dbReference type="EMBL" id="VDP26388.1"/>
    </source>
</evidence>
<dbReference type="Gene3D" id="1.25.40.10">
    <property type="entry name" value="Tetratricopeptide repeat domain"/>
    <property type="match status" value="1"/>
</dbReference>
<dbReference type="WBParaSite" id="ECPE_0000065801-mRNA-1">
    <property type="protein sequence ID" value="ECPE_0000065801-mRNA-1"/>
    <property type="gene ID" value="ECPE_0000065801"/>
</dbReference>
<evidence type="ECO:0000313" key="3">
    <source>
        <dbReference type="Proteomes" id="UP000272942"/>
    </source>
</evidence>
<dbReference type="Proteomes" id="UP000272942">
    <property type="component" value="Unassembled WGS sequence"/>
</dbReference>
<name>A0A183A123_9TREM</name>
<accession>A0A183A123</accession>
<evidence type="ECO:0000313" key="4">
    <source>
        <dbReference type="WBParaSite" id="ECPE_0000065801-mRNA-1"/>
    </source>
</evidence>
<reference evidence="4" key="1">
    <citation type="submission" date="2016-06" db="UniProtKB">
        <authorList>
            <consortium name="WormBaseParasite"/>
        </authorList>
    </citation>
    <scope>IDENTIFICATION</scope>
</reference>
<dbReference type="Pfam" id="PF13181">
    <property type="entry name" value="TPR_8"/>
    <property type="match status" value="1"/>
</dbReference>
<dbReference type="OrthoDB" id="329563at2759"/>
<sequence>MKYHVLRYLLAKCYYDFGLLTEAEEALLGPSLTQKSLDEFSSFYDEQAAYAILLLGDINRRQGRMSEAGKCYKKCLELNPLMWSAFKNLCAIGEYANPSTVFQIPEGSCLPTPTYKVLSQALESVGNTELYHSLIQQAQENKEKLETICSRENVNPDKPPADNTRFGISATDILQEKPLSETADNTMMHRTFVTHCARNPGIQSIPDFNEPMDFMQTPQYYPPISLDLKAPKPEHVPRTVGRLLFADNISGADLQTPTSPKFGALAMLSQSPMFACVPVSFH</sequence>
<dbReference type="EMBL" id="UZAN01002533">
    <property type="protein sequence ID" value="VDP26388.1"/>
    <property type="molecule type" value="Genomic_DNA"/>
</dbReference>
<keyword evidence="3" id="KW-1185">Reference proteome</keyword>